<feature type="region of interest" description="Disordered" evidence="2">
    <location>
        <begin position="253"/>
        <end position="391"/>
    </location>
</feature>
<proteinExistence type="predicted"/>
<feature type="compositionally biased region" description="Low complexity" evidence="2">
    <location>
        <begin position="310"/>
        <end position="327"/>
    </location>
</feature>
<feature type="compositionally biased region" description="Polar residues" evidence="2">
    <location>
        <begin position="328"/>
        <end position="348"/>
    </location>
</feature>
<gene>
    <name evidence="3" type="ORF">TM35_000123290</name>
</gene>
<evidence type="ECO:0000313" key="3">
    <source>
        <dbReference type="EMBL" id="ORC89554.1"/>
    </source>
</evidence>
<feature type="compositionally biased region" description="Basic and acidic residues" evidence="2">
    <location>
        <begin position="278"/>
        <end position="288"/>
    </location>
</feature>
<evidence type="ECO:0000313" key="4">
    <source>
        <dbReference type="Proteomes" id="UP000192257"/>
    </source>
</evidence>
<feature type="coiled-coil region" evidence="1">
    <location>
        <begin position="207"/>
        <end position="244"/>
    </location>
</feature>
<dbReference type="Proteomes" id="UP000192257">
    <property type="component" value="Unassembled WGS sequence"/>
</dbReference>
<dbReference type="GeneID" id="39985084"/>
<accession>A0A1X0NY07</accession>
<name>A0A1X0NY07_9TRYP</name>
<feature type="compositionally biased region" description="Basic and acidic residues" evidence="2">
    <location>
        <begin position="349"/>
        <end position="369"/>
    </location>
</feature>
<dbReference type="RefSeq" id="XP_028883620.1">
    <property type="nucleotide sequence ID" value="XM_029025304.1"/>
</dbReference>
<evidence type="ECO:0000256" key="1">
    <source>
        <dbReference type="SAM" id="Coils"/>
    </source>
</evidence>
<reference evidence="3 4" key="1">
    <citation type="submission" date="2017-03" db="EMBL/GenBank/DDBJ databases">
        <title>An alternative strategy for trypanosome survival in the mammalian bloodstream revealed through genome and transcriptome analysis of the ubiquitous bovine parasite Trypanosoma (Megatrypanum) theileri.</title>
        <authorList>
            <person name="Kelly S."/>
            <person name="Ivens A."/>
            <person name="Mott A."/>
            <person name="O'Neill E."/>
            <person name="Emms D."/>
            <person name="Macleod O."/>
            <person name="Voorheis P."/>
            <person name="Matthews J."/>
            <person name="Matthews K."/>
            <person name="Carrington M."/>
        </authorList>
    </citation>
    <scope>NUCLEOTIDE SEQUENCE [LARGE SCALE GENOMIC DNA]</scope>
    <source>
        <strain evidence="3">Edinburgh</strain>
    </source>
</reference>
<feature type="compositionally biased region" description="Polar residues" evidence="2">
    <location>
        <begin position="289"/>
        <end position="309"/>
    </location>
</feature>
<dbReference type="AlphaFoldDB" id="A0A1X0NY07"/>
<dbReference type="EMBL" id="NBCO01000012">
    <property type="protein sequence ID" value="ORC89554.1"/>
    <property type="molecule type" value="Genomic_DNA"/>
</dbReference>
<keyword evidence="1" id="KW-0175">Coiled coil</keyword>
<organism evidence="3 4">
    <name type="scientific">Trypanosoma theileri</name>
    <dbReference type="NCBI Taxonomy" id="67003"/>
    <lineage>
        <taxon>Eukaryota</taxon>
        <taxon>Discoba</taxon>
        <taxon>Euglenozoa</taxon>
        <taxon>Kinetoplastea</taxon>
        <taxon>Metakinetoplastina</taxon>
        <taxon>Trypanosomatida</taxon>
        <taxon>Trypanosomatidae</taxon>
        <taxon>Trypanosoma</taxon>
    </lineage>
</organism>
<keyword evidence="4" id="KW-1185">Reference proteome</keyword>
<feature type="compositionally biased region" description="Polar residues" evidence="2">
    <location>
        <begin position="370"/>
        <end position="391"/>
    </location>
</feature>
<evidence type="ECO:0000256" key="2">
    <source>
        <dbReference type="SAM" id="MobiDB-lite"/>
    </source>
</evidence>
<comment type="caution">
    <text evidence="3">The sequence shown here is derived from an EMBL/GenBank/DDBJ whole genome shotgun (WGS) entry which is preliminary data.</text>
</comment>
<protein>
    <submittedName>
        <fullName evidence="3">Uncharacterized protein</fullName>
    </submittedName>
</protein>
<sequence length="431" mass="46044">MTTMFVQLRRVVYLLVLVHFCTCVAYARRGRGRVLTDVDVAPEEPRAAEHEAILQKISDSTAKMEEEKKNTTIKAELLSQARDKYSTDSKHAETAANECTQFAKESKTGLTSVADNERENKANELVKKCTRAAQEVKAAADAVNDAADAAGDAAGQLLEAAKSVNETSNGHLDSLDSMVGSPSELLVKLTAAPVIAVDKTNEAEKFATEVQKNVTAAKAEVAKAEQLEQAANDAAKLLQEAIQNPKTAIAAAKAPAAAEATEKAAEEEQQQNVGSAPKNEEQHEKQTTEAENSTEVQINRNEENGSVTMETKNSSGNETNNNGEKGSIVTTAENGPNTDENISTVEQQNDQHVRKENGRDGGSKEERETTNNSTTAETLKSQNMLTNSPSTGSVPLNVTQFSDSSSSPALVHSPLLLLLVSMCVLGCTVVC</sequence>
<dbReference type="VEuPathDB" id="TriTrypDB:TM35_000123290"/>